<evidence type="ECO:0000256" key="2">
    <source>
        <dbReference type="ARBA" id="ARBA00010883"/>
    </source>
</evidence>
<dbReference type="GO" id="GO:0015031">
    <property type="term" value="P:protein transport"/>
    <property type="evidence" value="ECO:0007669"/>
    <property type="project" value="InterPro"/>
</dbReference>
<feature type="binding site" evidence="7">
    <location>
        <position position="280"/>
    </location>
    <ligand>
        <name>a 1,2-diacyl-sn-glycero-3-phospho-(1D-myo-inositol-4,5-bisphosphate)</name>
        <dbReference type="ChEBI" id="CHEBI:58456"/>
    </ligand>
</feature>
<dbReference type="InterPro" id="IPR014536">
    <property type="entry name" value="Snx9_fam"/>
</dbReference>
<feature type="binding site" evidence="7">
    <location>
        <position position="320"/>
    </location>
    <ligand>
        <name>a 1,2-diacyl-sn-glycero-3-phospho-(1D-myo-inositol-4,5-bisphosphate)</name>
        <dbReference type="ChEBI" id="CHEBI:58456"/>
    </ligand>
</feature>
<dbReference type="SUPFAM" id="SSF64268">
    <property type="entry name" value="PX domain"/>
    <property type="match status" value="1"/>
</dbReference>
<dbReference type="GO" id="GO:0005886">
    <property type="term" value="C:plasma membrane"/>
    <property type="evidence" value="ECO:0007669"/>
    <property type="project" value="TreeGrafter"/>
</dbReference>
<comment type="subcellular location">
    <subcellularLocation>
        <location evidence="1">Cytoplasmic vesicle membrane</location>
    </subcellularLocation>
</comment>
<dbReference type="SUPFAM" id="SSF50044">
    <property type="entry name" value="SH3-domain"/>
    <property type="match status" value="1"/>
</dbReference>
<feature type="chain" id="PRO_5042208745" description="Sorting nexin" evidence="10">
    <location>
        <begin position="17"/>
        <end position="581"/>
    </location>
</feature>
<feature type="signal peptide" evidence="10">
    <location>
        <begin position="1"/>
        <end position="16"/>
    </location>
</feature>
<dbReference type="InterPro" id="IPR001452">
    <property type="entry name" value="SH3_domain"/>
</dbReference>
<evidence type="ECO:0000256" key="7">
    <source>
        <dbReference type="PIRSR" id="PIRSR027744-1"/>
    </source>
</evidence>
<keyword evidence="10" id="KW-0732">Signal</keyword>
<dbReference type="WBParaSite" id="MBELARI_LOCUS5525">
    <property type="protein sequence ID" value="MBELARI_LOCUS5525"/>
    <property type="gene ID" value="MBELARI_LOCUS5525"/>
</dbReference>
<accession>A0AAF3FFV7</accession>
<dbReference type="InterPro" id="IPR019497">
    <property type="entry name" value="Sorting_nexin_WASP-bd-dom"/>
</dbReference>
<dbReference type="Gene3D" id="3.30.1520.10">
    <property type="entry name" value="Phox-like domain"/>
    <property type="match status" value="1"/>
</dbReference>
<dbReference type="SUPFAM" id="SSF103657">
    <property type="entry name" value="BAR/IMD domain-like"/>
    <property type="match status" value="1"/>
</dbReference>
<evidence type="ECO:0000256" key="4">
    <source>
        <dbReference type="ARBA" id="ARBA00023136"/>
    </source>
</evidence>
<evidence type="ECO:0000256" key="6">
    <source>
        <dbReference type="PIRNR" id="PIRNR027744"/>
    </source>
</evidence>
<keyword evidence="4" id="KW-0472">Membrane</keyword>
<evidence type="ECO:0000256" key="1">
    <source>
        <dbReference type="ARBA" id="ARBA00004156"/>
    </source>
</evidence>
<dbReference type="PROSITE" id="PS50195">
    <property type="entry name" value="PX"/>
    <property type="match status" value="1"/>
</dbReference>
<dbReference type="GO" id="GO:0030659">
    <property type="term" value="C:cytoplasmic vesicle membrane"/>
    <property type="evidence" value="ECO:0007669"/>
    <property type="project" value="UniProtKB-SubCell"/>
</dbReference>
<dbReference type="PIRSF" id="PIRSF027744">
    <property type="entry name" value="Snx9"/>
    <property type="match status" value="1"/>
</dbReference>
<dbReference type="GO" id="GO:0000278">
    <property type="term" value="P:mitotic cell cycle"/>
    <property type="evidence" value="ECO:0007669"/>
    <property type="project" value="InterPro"/>
</dbReference>
<dbReference type="FunFam" id="3.30.1520.10:FF:000004">
    <property type="entry name" value="Sorting nexin"/>
    <property type="match status" value="1"/>
</dbReference>
<name>A0AAF3FFV7_9BILA</name>
<dbReference type="InterPro" id="IPR001683">
    <property type="entry name" value="PX_dom"/>
</dbReference>
<feature type="compositionally biased region" description="Polar residues" evidence="9">
    <location>
        <begin position="177"/>
        <end position="190"/>
    </location>
</feature>
<protein>
    <recommendedName>
        <fullName evidence="6">Sorting nexin</fullName>
    </recommendedName>
</protein>
<dbReference type="CDD" id="cd06862">
    <property type="entry name" value="PX_SNX9_18_like"/>
    <property type="match status" value="1"/>
</dbReference>
<dbReference type="Pfam" id="PF00018">
    <property type="entry name" value="SH3_1"/>
    <property type="match status" value="1"/>
</dbReference>
<dbReference type="PROSITE" id="PS50002">
    <property type="entry name" value="SH3"/>
    <property type="match status" value="1"/>
</dbReference>
<dbReference type="GO" id="GO:0016197">
    <property type="term" value="P:endosomal transport"/>
    <property type="evidence" value="ECO:0007669"/>
    <property type="project" value="TreeGrafter"/>
</dbReference>
<evidence type="ECO:0000256" key="3">
    <source>
        <dbReference type="ARBA" id="ARBA00022443"/>
    </source>
</evidence>
<evidence type="ECO:0000313" key="13">
    <source>
        <dbReference type="Proteomes" id="UP000887575"/>
    </source>
</evidence>
<dbReference type="CDD" id="cd11763">
    <property type="entry name" value="SH3_SNX9_like"/>
    <property type="match status" value="1"/>
</dbReference>
<feature type="domain" description="PX" evidence="12">
    <location>
        <begin position="244"/>
        <end position="354"/>
    </location>
</feature>
<dbReference type="SMART" id="SM00312">
    <property type="entry name" value="PX"/>
    <property type="match status" value="1"/>
</dbReference>
<organism evidence="13 14">
    <name type="scientific">Mesorhabditis belari</name>
    <dbReference type="NCBI Taxonomy" id="2138241"/>
    <lineage>
        <taxon>Eukaryota</taxon>
        <taxon>Metazoa</taxon>
        <taxon>Ecdysozoa</taxon>
        <taxon>Nematoda</taxon>
        <taxon>Chromadorea</taxon>
        <taxon>Rhabditida</taxon>
        <taxon>Rhabditina</taxon>
        <taxon>Rhabditomorpha</taxon>
        <taxon>Rhabditoidea</taxon>
        <taxon>Rhabditidae</taxon>
        <taxon>Mesorhabditinae</taxon>
        <taxon>Mesorhabditis</taxon>
    </lineage>
</organism>
<evidence type="ECO:0000313" key="14">
    <source>
        <dbReference type="WBParaSite" id="MBELARI_LOCUS5525"/>
    </source>
</evidence>
<dbReference type="PANTHER" id="PTHR45827">
    <property type="entry name" value="SORTING NEXIN"/>
    <property type="match status" value="1"/>
</dbReference>
<dbReference type="SMART" id="SM00326">
    <property type="entry name" value="SH3"/>
    <property type="match status" value="1"/>
</dbReference>
<dbReference type="GO" id="GO:0035091">
    <property type="term" value="F:phosphatidylinositol binding"/>
    <property type="evidence" value="ECO:0007669"/>
    <property type="project" value="InterPro"/>
</dbReference>
<dbReference type="Proteomes" id="UP000887575">
    <property type="component" value="Unassembled WGS sequence"/>
</dbReference>
<feature type="binding site" evidence="7">
    <location>
        <position position="282"/>
    </location>
    <ligand>
        <name>a 1,2-diacyl-sn-glycero-3-phospho-(1D-myo-inositol-4,5-bisphosphate)</name>
        <dbReference type="ChEBI" id="CHEBI:58456"/>
    </ligand>
</feature>
<dbReference type="Gene3D" id="1.20.1270.60">
    <property type="entry name" value="Arfaptin homology (AH) domain/BAR domain"/>
    <property type="match status" value="1"/>
</dbReference>
<dbReference type="InterPro" id="IPR036028">
    <property type="entry name" value="SH3-like_dom_sf"/>
</dbReference>
<evidence type="ECO:0000256" key="9">
    <source>
        <dbReference type="SAM" id="MobiDB-lite"/>
    </source>
</evidence>
<evidence type="ECO:0000259" key="12">
    <source>
        <dbReference type="PROSITE" id="PS50195"/>
    </source>
</evidence>
<feature type="compositionally biased region" description="Acidic residues" evidence="9">
    <location>
        <begin position="138"/>
        <end position="153"/>
    </location>
</feature>
<dbReference type="GO" id="GO:0006897">
    <property type="term" value="P:endocytosis"/>
    <property type="evidence" value="ECO:0007669"/>
    <property type="project" value="TreeGrafter"/>
</dbReference>
<keyword evidence="13" id="KW-1185">Reference proteome</keyword>
<dbReference type="Gene3D" id="2.30.30.40">
    <property type="entry name" value="SH3 Domains"/>
    <property type="match status" value="1"/>
</dbReference>
<dbReference type="InterPro" id="IPR036871">
    <property type="entry name" value="PX_dom_sf"/>
</dbReference>
<comment type="similarity">
    <text evidence="2 6">Belongs to the sorting nexin family.</text>
</comment>
<dbReference type="InterPro" id="IPR027267">
    <property type="entry name" value="AH/BAR_dom_sf"/>
</dbReference>
<evidence type="ECO:0000259" key="11">
    <source>
        <dbReference type="PROSITE" id="PS50002"/>
    </source>
</evidence>
<keyword evidence="3 8" id="KW-0728">SH3 domain</keyword>
<dbReference type="Pfam" id="PF00787">
    <property type="entry name" value="PX"/>
    <property type="match status" value="1"/>
</dbReference>
<evidence type="ECO:0000256" key="5">
    <source>
        <dbReference type="ARBA" id="ARBA00023329"/>
    </source>
</evidence>
<dbReference type="AlphaFoldDB" id="A0AAF3FFV7"/>
<proteinExistence type="inferred from homology"/>
<evidence type="ECO:0000256" key="10">
    <source>
        <dbReference type="SAM" id="SignalP"/>
    </source>
</evidence>
<feature type="region of interest" description="Disordered" evidence="9">
    <location>
        <begin position="119"/>
        <end position="190"/>
    </location>
</feature>
<dbReference type="PANTHER" id="PTHR45827:SF1">
    <property type="entry name" value="SORTING NEXIN"/>
    <property type="match status" value="1"/>
</dbReference>
<keyword evidence="5" id="KW-0968">Cytoplasmic vesicle</keyword>
<evidence type="ECO:0000256" key="8">
    <source>
        <dbReference type="PROSITE-ProRule" id="PRU00192"/>
    </source>
</evidence>
<dbReference type="Pfam" id="PF10456">
    <property type="entry name" value="BAR_3_WASP_bdg"/>
    <property type="match status" value="1"/>
</dbReference>
<feature type="domain" description="SH3" evidence="11">
    <location>
        <begin position="9"/>
        <end position="71"/>
    </location>
</feature>
<dbReference type="GO" id="GO:0097320">
    <property type="term" value="P:plasma membrane tubulation"/>
    <property type="evidence" value="ECO:0007669"/>
    <property type="project" value="TreeGrafter"/>
</dbReference>
<sequence>MKFFSLLFLVMRQVRVEYDFAAQPGSGEMSVTTGEILSIVRENVSGGWMEAKNNRGELGLVPESYVATYVPPAISAPIPTVPVPNVPSAPPVPPFTAPKAVPFDNWGNDTYIPPTYSQNLPAGHETIPQRPVSHSMNDDFDDEWTDDDDEAQETELPPAPGFRPTASNALEPRSVNLGRTQSTASGIGQQTKISRSINRFTQFVKSGMESYILSDTLRNVPAHEKLEIIISNQGPIWRPVDQHYSCTIDKPKKESKLKGLKSFIAYSLTSSASGIQVARRYKHFDWLHEQLQSKFIMLSIPPLPEKQVAGRYEEDLIDHRKHILQLYVNKICRHPVISRSEVWLHFMTCTDEKQWKIGKRKAEKDEFVGGNFLYTVHFPEQPLQMHEVERQMDVFQRGVRSMEDSVRVMSERLGTFQKLYSGSVKQNWQRMAAAFQGLGQSFEADGTPASARMMEALHRTGHQYNSIGDEVERHTKEDMEPVLESLFSYKGTIQSVPDILSLHKQAVGKFRETEGKASAVDVERIRKRVDNTSYLVLAEMNHLNAEKVEDFKQMMGTYLKKQAEFHQKCANTLNELARLYS</sequence>
<reference evidence="14" key="1">
    <citation type="submission" date="2024-02" db="UniProtKB">
        <authorList>
            <consortium name="WormBaseParasite"/>
        </authorList>
    </citation>
    <scope>IDENTIFICATION</scope>
</reference>